<feature type="region of interest" description="Disordered" evidence="1">
    <location>
        <begin position="1"/>
        <end position="103"/>
    </location>
</feature>
<reference evidence="2" key="1">
    <citation type="journal article" date="2020" name="Stud. Mycol.">
        <title>101 Dothideomycetes genomes: a test case for predicting lifestyles and emergence of pathogens.</title>
        <authorList>
            <person name="Haridas S."/>
            <person name="Albert R."/>
            <person name="Binder M."/>
            <person name="Bloem J."/>
            <person name="Labutti K."/>
            <person name="Salamov A."/>
            <person name="Andreopoulos B."/>
            <person name="Baker S."/>
            <person name="Barry K."/>
            <person name="Bills G."/>
            <person name="Bluhm B."/>
            <person name="Cannon C."/>
            <person name="Castanera R."/>
            <person name="Culley D."/>
            <person name="Daum C."/>
            <person name="Ezra D."/>
            <person name="Gonzalez J."/>
            <person name="Henrissat B."/>
            <person name="Kuo A."/>
            <person name="Liang C."/>
            <person name="Lipzen A."/>
            <person name="Lutzoni F."/>
            <person name="Magnuson J."/>
            <person name="Mondo S."/>
            <person name="Nolan M."/>
            <person name="Ohm R."/>
            <person name="Pangilinan J."/>
            <person name="Park H.-J."/>
            <person name="Ramirez L."/>
            <person name="Alfaro M."/>
            <person name="Sun H."/>
            <person name="Tritt A."/>
            <person name="Yoshinaga Y."/>
            <person name="Zwiers L.-H."/>
            <person name="Turgeon B."/>
            <person name="Goodwin S."/>
            <person name="Spatafora J."/>
            <person name="Crous P."/>
            <person name="Grigoriev I."/>
        </authorList>
    </citation>
    <scope>NUCLEOTIDE SEQUENCE</scope>
    <source>
        <strain evidence="2">CBS 269.34</strain>
    </source>
</reference>
<dbReference type="Proteomes" id="UP000799750">
    <property type="component" value="Unassembled WGS sequence"/>
</dbReference>
<organism evidence="2 3">
    <name type="scientific">Lophium mytilinum</name>
    <dbReference type="NCBI Taxonomy" id="390894"/>
    <lineage>
        <taxon>Eukaryota</taxon>
        <taxon>Fungi</taxon>
        <taxon>Dikarya</taxon>
        <taxon>Ascomycota</taxon>
        <taxon>Pezizomycotina</taxon>
        <taxon>Dothideomycetes</taxon>
        <taxon>Pleosporomycetidae</taxon>
        <taxon>Mytilinidiales</taxon>
        <taxon>Mytilinidiaceae</taxon>
        <taxon>Lophium</taxon>
    </lineage>
</organism>
<feature type="compositionally biased region" description="Polar residues" evidence="1">
    <location>
        <begin position="447"/>
        <end position="458"/>
    </location>
</feature>
<proteinExistence type="predicted"/>
<dbReference type="OrthoDB" id="3801063at2759"/>
<feature type="region of interest" description="Disordered" evidence="1">
    <location>
        <begin position="517"/>
        <end position="545"/>
    </location>
</feature>
<evidence type="ECO:0000313" key="2">
    <source>
        <dbReference type="EMBL" id="KAF2497105.1"/>
    </source>
</evidence>
<feature type="region of interest" description="Disordered" evidence="1">
    <location>
        <begin position="319"/>
        <end position="479"/>
    </location>
</feature>
<name>A0A6A6QXC8_9PEZI</name>
<evidence type="ECO:0000313" key="3">
    <source>
        <dbReference type="Proteomes" id="UP000799750"/>
    </source>
</evidence>
<dbReference type="AlphaFoldDB" id="A0A6A6QXC8"/>
<dbReference type="EMBL" id="MU004187">
    <property type="protein sequence ID" value="KAF2497105.1"/>
    <property type="molecule type" value="Genomic_DNA"/>
</dbReference>
<feature type="compositionally biased region" description="Polar residues" evidence="1">
    <location>
        <begin position="33"/>
        <end position="54"/>
    </location>
</feature>
<protein>
    <submittedName>
        <fullName evidence="2">Uncharacterized protein</fullName>
    </submittedName>
</protein>
<accession>A0A6A6QXC8</accession>
<evidence type="ECO:0000256" key="1">
    <source>
        <dbReference type="SAM" id="MobiDB-lite"/>
    </source>
</evidence>
<sequence>MPPKRKAEELDNDAAAGTRPPKPKVARLDKASSPGSVQVQSTKRITQQHSQSKTPGLPQEPSRHTEEGNFNVRIQNERAESVYSSTSPPPTKPVSTEQATLSQPVNAHHNPHISDIMEVAHETPEGDSQIRTEGNVQDEAETIAVDTTPKYPPFAKTFTTSDEARLWRLAHITTQPYVSPSSDATIAEIASDRDLWIPKLYDAFRDISNVCDNATSAAYKNFVGNAVYHPQRIEAVCHEVLDETLALCNNGFQLESELDWTGRSRATQVEKNDRSLTCKQRVKKIIYVLKEEKQVCLDLMASPFGGQKMKIFVNAPTAYGRAKGSSRKSNDRRSKTTKAAKEVMTAAGTAAPKAPRRKKKDFRVEPDSEAEEDDERDDSAKKTASQPTSGSNTAVSTFVATAPGLTTLPEGKLPSTYPTSGTAGRRTKAEISSRPIKQAAQKRMTVESKNVPASQQSRRNTEKASTPIEHNEASISPAATQPLQRNFSSGVSHTQAHQYGVNRSSEAYPRVSASPLQQSFSYGGHTVHEDPIRQSQTSGGATASPLAHRDFNFEVGRNSPDYQSFNDSSANNTPSTIFGLWNHQDVSFQSSLSPNDGQSSVTPAAFDSDYPIRDWVHYTQASNNPYETQSPAPDASIGQIDWMALAREEANQAALLKAHFDMGKENFDPNEPDEEL</sequence>
<feature type="compositionally biased region" description="Acidic residues" evidence="1">
    <location>
        <begin position="367"/>
        <end position="377"/>
    </location>
</feature>
<feature type="compositionally biased region" description="Polar residues" evidence="1">
    <location>
        <begin position="382"/>
        <end position="399"/>
    </location>
</feature>
<keyword evidence="3" id="KW-1185">Reference proteome</keyword>
<gene>
    <name evidence="2" type="ORF">BU16DRAFT_538222</name>
</gene>